<feature type="transmembrane region" description="Helical" evidence="13">
    <location>
        <begin position="49"/>
        <end position="68"/>
    </location>
</feature>
<feature type="transmembrane region" description="Helical" evidence="13">
    <location>
        <begin position="332"/>
        <end position="357"/>
    </location>
</feature>
<evidence type="ECO:0000256" key="4">
    <source>
        <dbReference type="ARBA" id="ARBA00020268"/>
    </source>
</evidence>
<comment type="function">
    <text evidence="1">Multidrug efflux pump.</text>
</comment>
<evidence type="ECO:0000313" key="14">
    <source>
        <dbReference type="EMBL" id="MST53739.1"/>
    </source>
</evidence>
<feature type="transmembrane region" description="Helical" evidence="13">
    <location>
        <begin position="395"/>
        <end position="414"/>
    </location>
</feature>
<keyword evidence="9 13" id="KW-1133">Transmembrane helix</keyword>
<dbReference type="AlphaFoldDB" id="A0A6N7X543"/>
<feature type="transmembrane region" description="Helical" evidence="13">
    <location>
        <begin position="240"/>
        <end position="260"/>
    </location>
</feature>
<feature type="transmembrane region" description="Helical" evidence="13">
    <location>
        <begin position="183"/>
        <end position="204"/>
    </location>
</feature>
<evidence type="ECO:0000256" key="9">
    <source>
        <dbReference type="ARBA" id="ARBA00022989"/>
    </source>
</evidence>
<dbReference type="InterPro" id="IPR002528">
    <property type="entry name" value="MATE_fam"/>
</dbReference>
<dbReference type="Proteomes" id="UP000471052">
    <property type="component" value="Unassembled WGS sequence"/>
</dbReference>
<dbReference type="NCBIfam" id="TIGR00797">
    <property type="entry name" value="matE"/>
    <property type="match status" value="1"/>
</dbReference>
<feature type="transmembrane region" description="Helical" evidence="13">
    <location>
        <begin position="266"/>
        <end position="287"/>
    </location>
</feature>
<feature type="transmembrane region" description="Helical" evidence="13">
    <location>
        <begin position="369"/>
        <end position="389"/>
    </location>
</feature>
<evidence type="ECO:0000256" key="5">
    <source>
        <dbReference type="ARBA" id="ARBA00022448"/>
    </source>
</evidence>
<sequence>MKQSKEIIRLAFPSMMENLLQMLMGVVDNYLVAQVGLVAVSGVSVANNIITIYQAVFIALGAAISSLVAKSIGEKNAQKTVQYQSDALLITIVLSLFLGLISVTLGKQMLQLLGTATAVTQTGGLYLALVGGLIISLGLITTFGAILRSTGKPRLPMYVSLVANILNALFSAVAVFICHWGVAGVACSTVLARFISVGILAYYLPIKRMVKHMRWRLSDDLIKLALPAAGERLMMRAGDVVIIAIIVKFGTKVVAGNAIGETLIQFNFMPGFGVATATVILVARCLGQRNPQAIRRLVRMSYVISVLPMFAIGLFSWYFHTELSQLFTTDSVALQASATVLFYSFIGGPATAGTLIYTATWQGLGNARLPFYATTIGMWLIRIVLGYVLGITFNLGLQGVWLATLADNIFRWFLLKFLYHRHLKTLEPAPAT</sequence>
<dbReference type="GO" id="GO:0005886">
    <property type="term" value="C:plasma membrane"/>
    <property type="evidence" value="ECO:0007669"/>
    <property type="project" value="UniProtKB-SubCell"/>
</dbReference>
<protein>
    <recommendedName>
        <fullName evidence="4">Probable multidrug resistance protein NorM</fullName>
    </recommendedName>
    <alternativeName>
        <fullName evidence="12">Multidrug-efflux transporter</fullName>
    </alternativeName>
</protein>
<keyword evidence="11 13" id="KW-0472">Membrane</keyword>
<keyword evidence="7" id="KW-1003">Cell membrane</keyword>
<dbReference type="PANTHER" id="PTHR43298:SF2">
    <property type="entry name" value="FMN_FAD EXPORTER YEEO-RELATED"/>
    <property type="match status" value="1"/>
</dbReference>
<dbReference type="GO" id="GO:0006811">
    <property type="term" value="P:monoatomic ion transport"/>
    <property type="evidence" value="ECO:0007669"/>
    <property type="project" value="UniProtKB-KW"/>
</dbReference>
<accession>A0A6N7X543</accession>
<evidence type="ECO:0000256" key="1">
    <source>
        <dbReference type="ARBA" id="ARBA00003408"/>
    </source>
</evidence>
<dbReference type="RefSeq" id="WP_154454885.1">
    <property type="nucleotide sequence ID" value="NZ_BRXN01000026.1"/>
</dbReference>
<keyword evidence="6" id="KW-0050">Antiport</keyword>
<dbReference type="EMBL" id="VUNP01000016">
    <property type="protein sequence ID" value="MST53739.1"/>
    <property type="molecule type" value="Genomic_DNA"/>
</dbReference>
<dbReference type="Pfam" id="PF01554">
    <property type="entry name" value="MatE"/>
    <property type="match status" value="2"/>
</dbReference>
<keyword evidence="8 13" id="KW-0812">Transmembrane</keyword>
<evidence type="ECO:0000256" key="6">
    <source>
        <dbReference type="ARBA" id="ARBA00022449"/>
    </source>
</evidence>
<feature type="transmembrane region" description="Helical" evidence="13">
    <location>
        <begin position="88"/>
        <end position="105"/>
    </location>
</feature>
<comment type="similarity">
    <text evidence="3">Belongs to the multi antimicrobial extrusion (MATE) (TC 2.A.66.1) family.</text>
</comment>
<dbReference type="GO" id="GO:0015297">
    <property type="term" value="F:antiporter activity"/>
    <property type="evidence" value="ECO:0007669"/>
    <property type="project" value="UniProtKB-KW"/>
</dbReference>
<evidence type="ECO:0000256" key="8">
    <source>
        <dbReference type="ARBA" id="ARBA00022692"/>
    </source>
</evidence>
<comment type="subcellular location">
    <subcellularLocation>
        <location evidence="2">Cell membrane</location>
        <topology evidence="2">Multi-pass membrane protein</topology>
    </subcellularLocation>
</comment>
<name>A0A6N7X543_STRAY</name>
<organism evidence="14 15">
    <name type="scientific">Streptococcus alactolyticus</name>
    <dbReference type="NCBI Taxonomy" id="29389"/>
    <lineage>
        <taxon>Bacteria</taxon>
        <taxon>Bacillati</taxon>
        <taxon>Bacillota</taxon>
        <taxon>Bacilli</taxon>
        <taxon>Lactobacillales</taxon>
        <taxon>Streptococcaceae</taxon>
        <taxon>Streptococcus</taxon>
    </lineage>
</organism>
<reference evidence="14 15" key="1">
    <citation type="submission" date="2019-08" db="EMBL/GenBank/DDBJ databases">
        <title>In-depth cultivation of the pig gut microbiome towards novel bacterial diversity and tailored functional studies.</title>
        <authorList>
            <person name="Wylensek D."/>
            <person name="Hitch T.C.A."/>
            <person name="Clavel T."/>
        </authorList>
    </citation>
    <scope>NUCLEOTIDE SEQUENCE [LARGE SCALE GENOMIC DNA]</scope>
    <source>
        <strain evidence="14 15">BL-178-WT-3A</strain>
    </source>
</reference>
<dbReference type="OrthoDB" id="9806302at2"/>
<feature type="transmembrane region" description="Helical" evidence="13">
    <location>
        <begin position="299"/>
        <end position="320"/>
    </location>
</feature>
<dbReference type="InterPro" id="IPR050222">
    <property type="entry name" value="MATE_MdtK"/>
</dbReference>
<evidence type="ECO:0000256" key="11">
    <source>
        <dbReference type="ARBA" id="ARBA00023136"/>
    </source>
</evidence>
<evidence type="ECO:0000256" key="7">
    <source>
        <dbReference type="ARBA" id="ARBA00022475"/>
    </source>
</evidence>
<dbReference type="GO" id="GO:0042910">
    <property type="term" value="F:xenobiotic transmembrane transporter activity"/>
    <property type="evidence" value="ECO:0007669"/>
    <property type="project" value="InterPro"/>
</dbReference>
<gene>
    <name evidence="14" type="ORF">FYJ82_04920</name>
</gene>
<evidence type="ECO:0000256" key="12">
    <source>
        <dbReference type="ARBA" id="ARBA00031636"/>
    </source>
</evidence>
<dbReference type="PIRSF" id="PIRSF006603">
    <property type="entry name" value="DinF"/>
    <property type="match status" value="1"/>
</dbReference>
<evidence type="ECO:0000313" key="15">
    <source>
        <dbReference type="Proteomes" id="UP000471052"/>
    </source>
</evidence>
<evidence type="ECO:0000256" key="3">
    <source>
        <dbReference type="ARBA" id="ARBA00010199"/>
    </source>
</evidence>
<comment type="caution">
    <text evidence="14">The sequence shown here is derived from an EMBL/GenBank/DDBJ whole genome shotgun (WGS) entry which is preliminary data.</text>
</comment>
<evidence type="ECO:0000256" key="2">
    <source>
        <dbReference type="ARBA" id="ARBA00004651"/>
    </source>
</evidence>
<evidence type="ECO:0000256" key="13">
    <source>
        <dbReference type="SAM" id="Phobius"/>
    </source>
</evidence>
<feature type="transmembrane region" description="Helical" evidence="13">
    <location>
        <begin position="125"/>
        <end position="146"/>
    </location>
</feature>
<dbReference type="GeneID" id="99637419"/>
<dbReference type="PANTHER" id="PTHR43298">
    <property type="entry name" value="MULTIDRUG RESISTANCE PROTEIN NORM-RELATED"/>
    <property type="match status" value="1"/>
</dbReference>
<evidence type="ECO:0000256" key="10">
    <source>
        <dbReference type="ARBA" id="ARBA00023065"/>
    </source>
</evidence>
<feature type="transmembrane region" description="Helical" evidence="13">
    <location>
        <begin position="20"/>
        <end position="43"/>
    </location>
</feature>
<feature type="transmembrane region" description="Helical" evidence="13">
    <location>
        <begin position="158"/>
        <end position="177"/>
    </location>
</feature>
<keyword evidence="10" id="KW-0406">Ion transport</keyword>
<dbReference type="InterPro" id="IPR048279">
    <property type="entry name" value="MdtK-like"/>
</dbReference>
<proteinExistence type="inferred from homology"/>
<keyword evidence="5" id="KW-0813">Transport</keyword>
<dbReference type="CDD" id="cd13137">
    <property type="entry name" value="MATE_NorM_like"/>
    <property type="match status" value="1"/>
</dbReference>